<gene>
    <name evidence="1" type="ORF">E5331_15515</name>
</gene>
<reference evidence="1" key="1">
    <citation type="submission" date="2019-04" db="EMBL/GenBank/DDBJ databases">
        <title>Microbes associate with the intestines of laboratory mice.</title>
        <authorList>
            <person name="Navarre W."/>
            <person name="Wong E."/>
            <person name="Huang K."/>
            <person name="Tropini C."/>
            <person name="Ng K."/>
            <person name="Yu B."/>
        </authorList>
    </citation>
    <scope>NUCLEOTIDE SEQUENCE</scope>
    <source>
        <strain evidence="1">NM04_E33</strain>
    </source>
</reference>
<evidence type="ECO:0000313" key="2">
    <source>
        <dbReference type="Proteomes" id="UP000306319"/>
    </source>
</evidence>
<comment type="caution">
    <text evidence="1">The sequence shown here is derived from an EMBL/GenBank/DDBJ whole genome shotgun (WGS) entry which is preliminary data.</text>
</comment>
<dbReference type="EMBL" id="SRYB01000028">
    <property type="protein sequence ID" value="TGY77215.1"/>
    <property type="molecule type" value="Genomic_DNA"/>
</dbReference>
<protein>
    <submittedName>
        <fullName evidence="1">DNA primase</fullName>
    </submittedName>
</protein>
<name>A0AC61RCM1_9BACT</name>
<evidence type="ECO:0000313" key="1">
    <source>
        <dbReference type="EMBL" id="TGY77215.1"/>
    </source>
</evidence>
<proteinExistence type="predicted"/>
<keyword evidence="2" id="KW-1185">Reference proteome</keyword>
<sequence>MNIDDIRNISLVDFLNHLGYQPTGRDSKGLWFYSPLRSERKPSFHVNPKKNLWYDFGSGNGGDIFSLAGEIAGTTDFIRQAEFIAEKMQMPVEKPYKPMPFKEEPTFSNVEISKLEHLALLKYLADRGIPKEIAQRYCVQVDYELHGKQYYAIGFENMAHGFELRNPFFKGSFPPKAITHLAKGNARCCLYEGFIDFLSAEKFGFNDYNDVIVLNSVANLGKAIPLLNDYSVILCFFDNDAAGQAAFSRLEKEFSTKVCDKSSLYPNHKDLNDYLMAQIQKQNRKPKLKL</sequence>
<accession>A0AC61RCM1</accession>
<dbReference type="Proteomes" id="UP000306319">
    <property type="component" value="Unassembled WGS sequence"/>
</dbReference>
<organism evidence="1 2">
    <name type="scientific">Lepagella muris</name>
    <dbReference type="NCBI Taxonomy" id="3032870"/>
    <lineage>
        <taxon>Bacteria</taxon>
        <taxon>Pseudomonadati</taxon>
        <taxon>Bacteroidota</taxon>
        <taxon>Bacteroidia</taxon>
        <taxon>Bacteroidales</taxon>
        <taxon>Muribaculaceae</taxon>
        <taxon>Lepagella</taxon>
    </lineage>
</organism>